<gene>
    <name evidence="4" type="ORF">IB211_02738</name>
</gene>
<evidence type="ECO:0000256" key="2">
    <source>
        <dbReference type="ARBA" id="ARBA00022643"/>
    </source>
</evidence>
<accession>A0A0S2W736</accession>
<dbReference type="EMBL" id="CP011307">
    <property type="protein sequence ID" value="ALP95129.1"/>
    <property type="molecule type" value="Genomic_DNA"/>
</dbReference>
<name>A0A0S2W736_9FIRM</name>
<dbReference type="Pfam" id="PF03358">
    <property type="entry name" value="FMN_red"/>
    <property type="match status" value="1"/>
</dbReference>
<evidence type="ECO:0000256" key="1">
    <source>
        <dbReference type="ARBA" id="ARBA00022630"/>
    </source>
</evidence>
<evidence type="ECO:0000313" key="5">
    <source>
        <dbReference type="Proteomes" id="UP000064844"/>
    </source>
</evidence>
<reference evidence="5" key="2">
    <citation type="submission" date="2015-04" db="EMBL/GenBank/DDBJ databases">
        <title>A butyrogenic pathway from the amino acid lysine in a human gut commensal.</title>
        <authorList>
            <person name="de Vos W.M."/>
            <person name="Bui N.T.P."/>
            <person name="Plugge C.M."/>
            <person name="Ritari J."/>
        </authorList>
    </citation>
    <scope>NUCLEOTIDE SEQUENCE [LARGE SCALE GENOMIC DNA]</scope>
    <source>
        <strain evidence="5">AF211</strain>
    </source>
</reference>
<dbReference type="InterPro" id="IPR029039">
    <property type="entry name" value="Flavoprotein-like_sf"/>
</dbReference>
<dbReference type="Gene3D" id="3.40.50.360">
    <property type="match status" value="1"/>
</dbReference>
<dbReference type="Proteomes" id="UP000064844">
    <property type="component" value="Chromosome"/>
</dbReference>
<dbReference type="KEGG" id="ibu:IB211_02738"/>
<feature type="domain" description="NADPH-dependent FMN reductase-like" evidence="3">
    <location>
        <begin position="4"/>
        <end position="104"/>
    </location>
</feature>
<dbReference type="STRING" id="1297617.IB211_02738"/>
<reference evidence="4 5" key="1">
    <citation type="journal article" date="2015" name="Nat. Commun.">
        <title>Production of butyrate from lysine and the Amadori product fructoselysine by a human gut commensal.</title>
        <authorList>
            <person name="Bui T.P."/>
            <person name="Ritari J."/>
            <person name="Boeren S."/>
            <person name="de Waard P."/>
            <person name="Plugge C.M."/>
            <person name="de Vos W.M."/>
        </authorList>
    </citation>
    <scope>NUCLEOTIDE SEQUENCE [LARGE SCALE GENOMIC DNA]</scope>
    <source>
        <strain evidence="4 5">AF211</strain>
    </source>
</reference>
<evidence type="ECO:0000259" key="3">
    <source>
        <dbReference type="Pfam" id="PF03358"/>
    </source>
</evidence>
<protein>
    <submittedName>
        <fullName evidence="4">Iron-sulfur flavoprotein</fullName>
    </submittedName>
</protein>
<keyword evidence="2" id="KW-0288">FMN</keyword>
<dbReference type="eggNOG" id="COG0655">
    <property type="taxonomic scope" value="Bacteria"/>
</dbReference>
<dbReference type="InterPro" id="IPR005025">
    <property type="entry name" value="FMN_Rdtase-like_dom"/>
</dbReference>
<dbReference type="GO" id="GO:0016491">
    <property type="term" value="F:oxidoreductase activity"/>
    <property type="evidence" value="ECO:0007669"/>
    <property type="project" value="InterPro"/>
</dbReference>
<sequence length="180" mass="19565">MEKNVLVISTSLRDRSNSEMLADAFLAGTKAAGNRVEKVTLREKALSFCKGCLTCQETQKCVIQDDTAQIVEKMAQADVIVFATPIYYYEMSGQMKTLLDRANPLFPSDYSFRRIYLLTTAAEDEESVPEKAVSGLKGWIDCFEKAALAGTVFAGGVTGAGEIEGHPALKTAYDMGASIQ</sequence>
<evidence type="ECO:0000313" key="4">
    <source>
        <dbReference type="EMBL" id="ALP95129.1"/>
    </source>
</evidence>
<organism evidence="4 5">
    <name type="scientific">Intestinimonas butyriciproducens</name>
    <dbReference type="NCBI Taxonomy" id="1297617"/>
    <lineage>
        <taxon>Bacteria</taxon>
        <taxon>Bacillati</taxon>
        <taxon>Bacillota</taxon>
        <taxon>Clostridia</taxon>
        <taxon>Eubacteriales</taxon>
        <taxon>Intestinimonas</taxon>
    </lineage>
</organism>
<proteinExistence type="predicted"/>
<dbReference type="PANTHER" id="PTHR43278">
    <property type="entry name" value="NAD(P)H-DEPENDENT FMN-CONTAINING OXIDOREDUCTASE YWQN-RELATED"/>
    <property type="match status" value="1"/>
</dbReference>
<dbReference type="PATRIC" id="fig|1297617.4.peg.2821"/>
<dbReference type="PANTHER" id="PTHR43278:SF2">
    <property type="entry name" value="IRON-SULFUR FLAVOPROTEIN"/>
    <property type="match status" value="1"/>
</dbReference>
<dbReference type="SUPFAM" id="SSF52218">
    <property type="entry name" value="Flavoproteins"/>
    <property type="match status" value="1"/>
</dbReference>
<keyword evidence="5" id="KW-1185">Reference proteome</keyword>
<keyword evidence="1" id="KW-0285">Flavoprotein</keyword>
<dbReference type="AlphaFoldDB" id="A0A0S2W736"/>
<dbReference type="RefSeq" id="WP_058118347.1">
    <property type="nucleotide sequence ID" value="NZ_CP011307.1"/>
</dbReference>
<dbReference type="InterPro" id="IPR051796">
    <property type="entry name" value="ISF_SsuE-like"/>
</dbReference>